<feature type="domain" description="DUF305" evidence="3">
    <location>
        <begin position="51"/>
        <end position="218"/>
    </location>
</feature>
<dbReference type="PROSITE" id="PS51257">
    <property type="entry name" value="PROKAR_LIPOPROTEIN"/>
    <property type="match status" value="1"/>
</dbReference>
<dbReference type="InterPro" id="IPR005183">
    <property type="entry name" value="DUF305_CopM-like"/>
</dbReference>
<dbReference type="Proteomes" id="UP001229955">
    <property type="component" value="Chromosome"/>
</dbReference>
<gene>
    <name evidence="4" type="ORF">Strain138_002230</name>
    <name evidence="5" type="ORF">Strain318_002229</name>
</gene>
<protein>
    <submittedName>
        <fullName evidence="4">DUF305 domain-containing protein</fullName>
    </submittedName>
</protein>
<keyword evidence="6" id="KW-1185">Reference proteome</keyword>
<evidence type="ECO:0000313" key="5">
    <source>
        <dbReference type="EMBL" id="WKW15826.1"/>
    </source>
</evidence>
<dbReference type="EMBL" id="CP130613">
    <property type="protein sequence ID" value="WKW15826.1"/>
    <property type="molecule type" value="Genomic_DNA"/>
</dbReference>
<dbReference type="KEGG" id="pspc:Strain318_002229"/>
<dbReference type="PANTHER" id="PTHR36933">
    <property type="entry name" value="SLL0788 PROTEIN"/>
    <property type="match status" value="1"/>
</dbReference>
<dbReference type="PANTHER" id="PTHR36933:SF1">
    <property type="entry name" value="SLL0788 PROTEIN"/>
    <property type="match status" value="1"/>
</dbReference>
<evidence type="ECO:0000313" key="4">
    <source>
        <dbReference type="EMBL" id="WKW12919.1"/>
    </source>
</evidence>
<name>A0AA49JW01_9BACT</name>
<keyword evidence="2" id="KW-0732">Signal</keyword>
<feature type="signal peptide" evidence="2">
    <location>
        <begin position="1"/>
        <end position="20"/>
    </location>
</feature>
<sequence length="227" mass="24728">MRTSLSLLPLLALVAVAACAPQGGVATGPTPMTEADRVRADSIRLPYTDADVTFMTEMIGHHAQAILISRWVPSHTDDAEMRTLAARIINAQTDDIALMRRWLAERGKPVPSVTPDGVLVPPPADPNDEHAGHDMGGHDHSMMAGMLTPAQLTELDAARGDQFNILFLQRMINHHRGAVTMVQTLIRDGGAIDETVFRFAADVEVDQSTEIRRMLTMLLERDGLPPA</sequence>
<dbReference type="Pfam" id="PF03713">
    <property type="entry name" value="DUF305"/>
    <property type="match status" value="1"/>
</dbReference>
<dbReference type="RefSeq" id="WP_367885786.1">
    <property type="nucleotide sequence ID" value="NZ_CP130612.1"/>
</dbReference>
<organism evidence="4">
    <name type="scientific">Pseudogemmatithrix spongiicola</name>
    <dbReference type="NCBI Taxonomy" id="3062599"/>
    <lineage>
        <taxon>Bacteria</taxon>
        <taxon>Pseudomonadati</taxon>
        <taxon>Gemmatimonadota</taxon>
        <taxon>Gemmatimonadia</taxon>
        <taxon>Gemmatimonadales</taxon>
        <taxon>Gemmatimonadaceae</taxon>
        <taxon>Pseudogemmatithrix</taxon>
    </lineage>
</organism>
<dbReference type="InterPro" id="IPR012347">
    <property type="entry name" value="Ferritin-like"/>
</dbReference>
<evidence type="ECO:0000256" key="2">
    <source>
        <dbReference type="SAM" id="SignalP"/>
    </source>
</evidence>
<evidence type="ECO:0000313" key="6">
    <source>
        <dbReference type="Proteomes" id="UP001229955"/>
    </source>
</evidence>
<feature type="region of interest" description="Disordered" evidence="1">
    <location>
        <begin position="113"/>
        <end position="134"/>
    </location>
</feature>
<dbReference type="Gene3D" id="1.20.1260.10">
    <property type="match status" value="1"/>
</dbReference>
<reference evidence="4" key="1">
    <citation type="submission" date="2023-07" db="EMBL/GenBank/DDBJ databases">
        <authorList>
            <person name="Haufschild T."/>
            <person name="Kallscheuer N."/>
            <person name="Hammer J."/>
            <person name="Kohn T."/>
            <person name="Kabuu M."/>
            <person name="Jogler M."/>
            <person name="Wohfarth N."/>
            <person name="Heuer A."/>
            <person name="Rohde M."/>
            <person name="van Teeseling M.C.F."/>
            <person name="Jogler C."/>
        </authorList>
    </citation>
    <scope>NUCLEOTIDE SEQUENCE</scope>
    <source>
        <strain evidence="4">Strain 138</strain>
        <strain evidence="5">Strain 318</strain>
    </source>
</reference>
<evidence type="ECO:0000259" key="3">
    <source>
        <dbReference type="Pfam" id="PF03713"/>
    </source>
</evidence>
<proteinExistence type="predicted"/>
<accession>A0AA49K183</accession>
<feature type="chain" id="PRO_5041234094" evidence="2">
    <location>
        <begin position="21"/>
        <end position="227"/>
    </location>
</feature>
<dbReference type="AlphaFoldDB" id="A0AA49JW01"/>
<evidence type="ECO:0000256" key="1">
    <source>
        <dbReference type="SAM" id="MobiDB-lite"/>
    </source>
</evidence>
<accession>A0AA49JW01</accession>
<dbReference type="EMBL" id="CP130612">
    <property type="protein sequence ID" value="WKW12919.1"/>
    <property type="molecule type" value="Genomic_DNA"/>
</dbReference>